<dbReference type="RefSeq" id="XP_013891876.1">
    <property type="nucleotide sequence ID" value="XM_014036422.1"/>
</dbReference>
<accession>A0A0D2LSV8</accession>
<dbReference type="KEGG" id="mng:MNEG_15106"/>
<organism evidence="1 2">
    <name type="scientific">Monoraphidium neglectum</name>
    <dbReference type="NCBI Taxonomy" id="145388"/>
    <lineage>
        <taxon>Eukaryota</taxon>
        <taxon>Viridiplantae</taxon>
        <taxon>Chlorophyta</taxon>
        <taxon>core chlorophytes</taxon>
        <taxon>Chlorophyceae</taxon>
        <taxon>CS clade</taxon>
        <taxon>Sphaeropleales</taxon>
        <taxon>Selenastraceae</taxon>
        <taxon>Monoraphidium</taxon>
    </lineage>
</organism>
<gene>
    <name evidence="1" type="ORF">MNEG_15106</name>
</gene>
<feature type="non-terminal residue" evidence="1">
    <location>
        <position position="1"/>
    </location>
</feature>
<dbReference type="EMBL" id="KK105254">
    <property type="protein sequence ID" value="KIY92856.1"/>
    <property type="molecule type" value="Genomic_DNA"/>
</dbReference>
<dbReference type="GeneID" id="25732734"/>
<evidence type="ECO:0000313" key="2">
    <source>
        <dbReference type="Proteomes" id="UP000054498"/>
    </source>
</evidence>
<name>A0A0D2LSV8_9CHLO</name>
<proteinExistence type="predicted"/>
<dbReference type="AlphaFoldDB" id="A0A0D2LSV8"/>
<keyword evidence="2" id="KW-1185">Reference proteome</keyword>
<evidence type="ECO:0000313" key="1">
    <source>
        <dbReference type="EMBL" id="KIY92856.1"/>
    </source>
</evidence>
<reference evidence="1 2" key="1">
    <citation type="journal article" date="2013" name="BMC Genomics">
        <title>Reconstruction of the lipid metabolism for the microalga Monoraphidium neglectum from its genome sequence reveals characteristics suitable for biofuel production.</title>
        <authorList>
            <person name="Bogen C."/>
            <person name="Al-Dilaimi A."/>
            <person name="Albersmeier A."/>
            <person name="Wichmann J."/>
            <person name="Grundmann M."/>
            <person name="Rupp O."/>
            <person name="Lauersen K.J."/>
            <person name="Blifernez-Klassen O."/>
            <person name="Kalinowski J."/>
            <person name="Goesmann A."/>
            <person name="Mussgnug J.H."/>
            <person name="Kruse O."/>
        </authorList>
    </citation>
    <scope>NUCLEOTIDE SEQUENCE [LARGE SCALE GENOMIC DNA]</scope>
    <source>
        <strain evidence="1 2">SAG 48.87</strain>
    </source>
</reference>
<dbReference type="Proteomes" id="UP000054498">
    <property type="component" value="Unassembled WGS sequence"/>
</dbReference>
<sequence>ALLARALQRLVGDQLVTIHRRSGGGAEFVALDGQAGYEMGLFDAETADHRRRFMGAADGRGARFGARRRAQWA</sequence>
<protein>
    <submittedName>
        <fullName evidence="1">Uncharacterized protein</fullName>
    </submittedName>
</protein>